<dbReference type="InterPro" id="IPR029009">
    <property type="entry name" value="ASB_dom_sf"/>
</dbReference>
<evidence type="ECO:0000256" key="8">
    <source>
        <dbReference type="ARBA" id="ARBA00023014"/>
    </source>
</evidence>
<reference evidence="14 15" key="1">
    <citation type="submission" date="2019-12" db="EMBL/GenBank/DDBJ databases">
        <title>Sequence classification of anaerobic respiratory reductive dehalogenases: First we see many, then we see few.</title>
        <authorList>
            <person name="Molenda O."/>
            <person name="Puentes Jacome L.A."/>
            <person name="Cao X."/>
            <person name="Nesbo C.L."/>
            <person name="Tang S."/>
            <person name="Morson N."/>
            <person name="Patron J."/>
            <person name="Lomheim L."/>
            <person name="Wishart D.S."/>
            <person name="Edwards E.A."/>
        </authorList>
    </citation>
    <scope>NUCLEOTIDE SEQUENCE [LARGE SCALE GENOMIC DNA]</scope>
    <source>
        <strain evidence="14 15">12DCA</strain>
    </source>
</reference>
<evidence type="ECO:0000256" key="7">
    <source>
        <dbReference type="ARBA" id="ARBA00023004"/>
    </source>
</evidence>
<dbReference type="Gene3D" id="3.30.1330.90">
    <property type="entry name" value="D-3-phosphoglycerate dehydrogenase, domain 3"/>
    <property type="match status" value="1"/>
</dbReference>
<evidence type="ECO:0000256" key="2">
    <source>
        <dbReference type="ARBA" id="ARBA00004742"/>
    </source>
</evidence>
<dbReference type="Gene3D" id="3.30.70.260">
    <property type="match status" value="1"/>
</dbReference>
<dbReference type="PANTHER" id="PTHR30182:SF12">
    <property type="entry name" value="L-SERINE DEHYDRATASE, BETA CHAIN-RELATED"/>
    <property type="match status" value="1"/>
</dbReference>
<dbReference type="PROSITE" id="PS51671">
    <property type="entry name" value="ACT"/>
    <property type="match status" value="1"/>
</dbReference>
<evidence type="ECO:0000256" key="11">
    <source>
        <dbReference type="PIRNR" id="PIRNR036692"/>
    </source>
</evidence>
<keyword evidence="8 11" id="KW-0411">Iron-sulfur</keyword>
<keyword evidence="5 11" id="KW-0004">4Fe-4S</keyword>
<dbReference type="Pfam" id="PF03315">
    <property type="entry name" value="SDH_beta"/>
    <property type="match status" value="1"/>
</dbReference>
<keyword evidence="7 11" id="KW-0408">Iron</keyword>
<dbReference type="GO" id="GO:0046872">
    <property type="term" value="F:metal ion binding"/>
    <property type="evidence" value="ECO:0007669"/>
    <property type="project" value="UniProtKB-UniRule"/>
</dbReference>
<evidence type="ECO:0000256" key="1">
    <source>
        <dbReference type="ARBA" id="ARBA00001966"/>
    </source>
</evidence>
<evidence type="ECO:0000313" key="14">
    <source>
        <dbReference type="EMBL" id="QHA00141.1"/>
    </source>
</evidence>
<evidence type="ECO:0000256" key="9">
    <source>
        <dbReference type="ARBA" id="ARBA00023239"/>
    </source>
</evidence>
<organism evidence="14 15">
    <name type="scientific">Dehalobacter restrictus</name>
    <dbReference type="NCBI Taxonomy" id="55583"/>
    <lineage>
        <taxon>Bacteria</taxon>
        <taxon>Bacillati</taxon>
        <taxon>Bacillota</taxon>
        <taxon>Clostridia</taxon>
        <taxon>Eubacteriales</taxon>
        <taxon>Desulfitobacteriaceae</taxon>
        <taxon>Dehalobacter</taxon>
    </lineage>
</organism>
<dbReference type="AlphaFoldDB" id="A0A857DHE7"/>
<dbReference type="SUPFAM" id="SSF143548">
    <property type="entry name" value="Serine metabolism enzymes domain"/>
    <property type="match status" value="1"/>
</dbReference>
<dbReference type="InterPro" id="IPR045865">
    <property type="entry name" value="ACT-like_dom_sf"/>
</dbReference>
<dbReference type="UniPathway" id="UPA00138"/>
<gene>
    <name evidence="14" type="primary">sdaAB</name>
    <name evidence="14" type="ORF">GQ588_05505</name>
</gene>
<dbReference type="SUPFAM" id="SSF55021">
    <property type="entry name" value="ACT-like"/>
    <property type="match status" value="1"/>
</dbReference>
<evidence type="ECO:0000256" key="10">
    <source>
        <dbReference type="ARBA" id="ARBA00049406"/>
    </source>
</evidence>
<evidence type="ECO:0000256" key="4">
    <source>
        <dbReference type="ARBA" id="ARBA00022432"/>
    </source>
</evidence>
<feature type="domain" description="ACT" evidence="13">
    <location>
        <begin position="149"/>
        <end position="225"/>
    </location>
</feature>
<comment type="cofactor">
    <cofactor evidence="1 12">
        <name>[4Fe-4S] cluster</name>
        <dbReference type="ChEBI" id="CHEBI:49883"/>
    </cofactor>
</comment>
<dbReference type="InterPro" id="IPR051318">
    <property type="entry name" value="Fe-S_L-Ser"/>
</dbReference>
<dbReference type="InterPro" id="IPR002912">
    <property type="entry name" value="ACT_dom"/>
</dbReference>
<dbReference type="InterPro" id="IPR005131">
    <property type="entry name" value="Ser_deHydtase_bsu"/>
</dbReference>
<evidence type="ECO:0000313" key="15">
    <source>
        <dbReference type="Proteomes" id="UP000430508"/>
    </source>
</evidence>
<dbReference type="NCBIfam" id="TIGR00719">
    <property type="entry name" value="sda_beta"/>
    <property type="match status" value="1"/>
</dbReference>
<keyword evidence="4 11" id="KW-0312">Gluconeogenesis</keyword>
<dbReference type="PIRSF" id="PIRSF036692">
    <property type="entry name" value="SDH_B"/>
    <property type="match status" value="1"/>
</dbReference>
<evidence type="ECO:0000256" key="6">
    <source>
        <dbReference type="ARBA" id="ARBA00022723"/>
    </source>
</evidence>
<evidence type="ECO:0000256" key="5">
    <source>
        <dbReference type="ARBA" id="ARBA00022485"/>
    </source>
</evidence>
<evidence type="ECO:0000256" key="3">
    <source>
        <dbReference type="ARBA" id="ARBA00008636"/>
    </source>
</evidence>
<dbReference type="FunFam" id="3.30.70.260:FF:000008">
    <property type="entry name" value="D-3-phosphoglycerate dehydrogenase, chloroplastic"/>
    <property type="match status" value="1"/>
</dbReference>
<keyword evidence="9 11" id="KW-0456">Lyase</keyword>
<accession>A0A857DHE7</accession>
<comment type="catalytic activity">
    <reaction evidence="10 11 12">
        <text>L-serine = pyruvate + NH4(+)</text>
        <dbReference type="Rhea" id="RHEA:19169"/>
        <dbReference type="ChEBI" id="CHEBI:15361"/>
        <dbReference type="ChEBI" id="CHEBI:28938"/>
        <dbReference type="ChEBI" id="CHEBI:33384"/>
        <dbReference type="EC" id="4.3.1.17"/>
    </reaction>
</comment>
<dbReference type="InterPro" id="IPR004643">
    <property type="entry name" value="Fe-S_L-Ser_bsu"/>
</dbReference>
<dbReference type="EMBL" id="CP046996">
    <property type="protein sequence ID" value="QHA00141.1"/>
    <property type="molecule type" value="Genomic_DNA"/>
</dbReference>
<proteinExistence type="inferred from homology"/>
<evidence type="ECO:0000259" key="13">
    <source>
        <dbReference type="PROSITE" id="PS51671"/>
    </source>
</evidence>
<comment type="pathway">
    <text evidence="2 11">Carbohydrate biosynthesis; gluconeogenesis.</text>
</comment>
<dbReference type="CDD" id="cd04903">
    <property type="entry name" value="ACT_LSD"/>
    <property type="match status" value="1"/>
</dbReference>
<sequence>MKVGSVFDLLGPVMVGPSSSHTAGAVRLGLMAAKILGAEVKQARIQLHGSFAETGKGHGTHLALTAGLLGMKPDDSRIREASRIALEAGMETVFENVNLGDVHPNSVRFLLTGWGGEKAEINGSSLGGGKILITAVNDFNVEFTGEYPALIAIYMDYPGMIAEITKLLAGKGINIAQMKVSREGKGQNALAVIETDEPITDILSSEMKKMPMIEQVMFIEPIIDI</sequence>
<dbReference type="GO" id="GO:0003941">
    <property type="term" value="F:L-serine ammonia-lyase activity"/>
    <property type="evidence" value="ECO:0007669"/>
    <property type="project" value="UniProtKB-UniRule"/>
</dbReference>
<name>A0A857DHE7_9FIRM</name>
<evidence type="ECO:0000256" key="12">
    <source>
        <dbReference type="RuleBase" id="RU366059"/>
    </source>
</evidence>
<dbReference type="GO" id="GO:0006094">
    <property type="term" value="P:gluconeogenesis"/>
    <property type="evidence" value="ECO:0007669"/>
    <property type="project" value="UniProtKB-UniRule"/>
</dbReference>
<dbReference type="GO" id="GO:0051539">
    <property type="term" value="F:4 iron, 4 sulfur cluster binding"/>
    <property type="evidence" value="ECO:0007669"/>
    <property type="project" value="UniProtKB-UniRule"/>
</dbReference>
<keyword evidence="6 11" id="KW-0479">Metal-binding</keyword>
<comment type="similarity">
    <text evidence="3 11 12">Belongs to the iron-sulfur dependent L-serine dehydratase family.</text>
</comment>
<dbReference type="RefSeq" id="WP_025205366.1">
    <property type="nucleotide sequence ID" value="NZ_CP046996.1"/>
</dbReference>
<dbReference type="Proteomes" id="UP000430508">
    <property type="component" value="Chromosome"/>
</dbReference>
<dbReference type="PANTHER" id="PTHR30182">
    <property type="entry name" value="L-SERINE DEHYDRATASE"/>
    <property type="match status" value="1"/>
</dbReference>
<protein>
    <recommendedName>
        <fullName evidence="11">L-serine deaminase</fullName>
    </recommendedName>
</protein>